<dbReference type="Proteomes" id="UP001075354">
    <property type="component" value="Chromosome 1"/>
</dbReference>
<name>A0AAV7XZG4_9NEOP</name>
<keyword evidence="1" id="KW-0547">Nucleotide-binding</keyword>
<dbReference type="InterPro" id="IPR050173">
    <property type="entry name" value="ABC_transporter_C-like"/>
</dbReference>
<evidence type="ECO:0000256" key="2">
    <source>
        <dbReference type="ARBA" id="ARBA00022840"/>
    </source>
</evidence>
<keyword evidence="4" id="KW-1185">Reference proteome</keyword>
<keyword evidence="2" id="KW-0067">ATP-binding</keyword>
<dbReference type="GO" id="GO:0042626">
    <property type="term" value="F:ATPase-coupled transmembrane transporter activity"/>
    <property type="evidence" value="ECO:0007669"/>
    <property type="project" value="TreeGrafter"/>
</dbReference>
<dbReference type="AlphaFoldDB" id="A0AAV7XZG4"/>
<evidence type="ECO:0000256" key="1">
    <source>
        <dbReference type="ARBA" id="ARBA00022741"/>
    </source>
</evidence>
<dbReference type="EMBL" id="JAPTSV010000001">
    <property type="protein sequence ID" value="KAJ1532136.1"/>
    <property type="molecule type" value="Genomic_DNA"/>
</dbReference>
<comment type="caution">
    <text evidence="3">The sequence shown here is derived from an EMBL/GenBank/DDBJ whole genome shotgun (WGS) entry which is preliminary data.</text>
</comment>
<evidence type="ECO:0000313" key="3">
    <source>
        <dbReference type="EMBL" id="KAJ1532136.1"/>
    </source>
</evidence>
<gene>
    <name evidence="3" type="ORF">ONE63_000761</name>
</gene>
<dbReference type="PANTHER" id="PTHR24223:SF448">
    <property type="entry name" value="FI20146P1-RELATED"/>
    <property type="match status" value="1"/>
</dbReference>
<evidence type="ECO:0000313" key="4">
    <source>
        <dbReference type="Proteomes" id="UP001075354"/>
    </source>
</evidence>
<protein>
    <submittedName>
        <fullName evidence="3">Uncharacterized protein</fullName>
    </submittedName>
</protein>
<reference evidence="3" key="1">
    <citation type="submission" date="2022-12" db="EMBL/GenBank/DDBJ databases">
        <title>Chromosome-level genome assembly of the bean flower thrips Megalurothrips usitatus.</title>
        <authorList>
            <person name="Ma L."/>
            <person name="Liu Q."/>
            <person name="Li H."/>
            <person name="Cai W."/>
        </authorList>
    </citation>
    <scope>NUCLEOTIDE SEQUENCE</scope>
    <source>
        <strain evidence="3">Cailab_2022a</strain>
    </source>
</reference>
<dbReference type="Gene3D" id="3.40.50.300">
    <property type="entry name" value="P-loop containing nucleotide triphosphate hydrolases"/>
    <property type="match status" value="1"/>
</dbReference>
<dbReference type="PANTHER" id="PTHR24223">
    <property type="entry name" value="ATP-BINDING CASSETTE SUB-FAMILY C"/>
    <property type="match status" value="1"/>
</dbReference>
<organism evidence="3 4">
    <name type="scientific">Megalurothrips usitatus</name>
    <name type="common">bean blossom thrips</name>
    <dbReference type="NCBI Taxonomy" id="439358"/>
    <lineage>
        <taxon>Eukaryota</taxon>
        <taxon>Metazoa</taxon>
        <taxon>Ecdysozoa</taxon>
        <taxon>Arthropoda</taxon>
        <taxon>Hexapoda</taxon>
        <taxon>Insecta</taxon>
        <taxon>Pterygota</taxon>
        <taxon>Neoptera</taxon>
        <taxon>Paraneoptera</taxon>
        <taxon>Thysanoptera</taxon>
        <taxon>Terebrantia</taxon>
        <taxon>Thripoidea</taxon>
        <taxon>Thripidae</taxon>
        <taxon>Megalurothrips</taxon>
    </lineage>
</organism>
<proteinExistence type="predicted"/>
<dbReference type="SUPFAM" id="SSF52540">
    <property type="entry name" value="P-loop containing nucleoside triphosphate hydrolases"/>
    <property type="match status" value="1"/>
</dbReference>
<sequence length="96" mass="10677">MDTYTDQLIQATIRQKFRTCTVLTVAHRLDTVMDCDKILVMDAGQVAEFDSPHQLLQNPNGLLTKLVNQTGQSNGVALRAMAEQASNKRKTQTEAE</sequence>
<accession>A0AAV7XZG4</accession>
<dbReference type="GO" id="GO:0016020">
    <property type="term" value="C:membrane"/>
    <property type="evidence" value="ECO:0007669"/>
    <property type="project" value="TreeGrafter"/>
</dbReference>
<dbReference type="InterPro" id="IPR027417">
    <property type="entry name" value="P-loop_NTPase"/>
</dbReference>
<dbReference type="GO" id="GO:0005524">
    <property type="term" value="F:ATP binding"/>
    <property type="evidence" value="ECO:0007669"/>
    <property type="project" value="UniProtKB-KW"/>
</dbReference>